<reference evidence="3 4" key="2">
    <citation type="journal article" date="2012" name="PLoS ONE">
        <title>Genomic characterization of the taylorella genus.</title>
        <authorList>
            <person name="Hebert L."/>
            <person name="Moumen B."/>
            <person name="Pons N."/>
            <person name="Duquesne F."/>
            <person name="Breuil M.F."/>
            <person name="Goux D."/>
            <person name="Batto J.M."/>
            <person name="Laugier C."/>
            <person name="Renault P."/>
            <person name="Petry S."/>
        </authorList>
    </citation>
    <scope>NUCLEOTIDE SEQUENCE [LARGE SCALE GENOMIC DNA]</scope>
    <source>
        <strain evidence="3 4">MCE3</strain>
    </source>
</reference>
<dbReference type="STRING" id="1008459.TASI_0449"/>
<feature type="coiled-coil region" evidence="1">
    <location>
        <begin position="66"/>
        <end position="110"/>
    </location>
</feature>
<dbReference type="Proteomes" id="UP000009284">
    <property type="component" value="Chromosome"/>
</dbReference>
<feature type="coiled-coil region" evidence="1">
    <location>
        <begin position="136"/>
        <end position="173"/>
    </location>
</feature>
<evidence type="ECO:0000256" key="2">
    <source>
        <dbReference type="SAM" id="MobiDB-lite"/>
    </source>
</evidence>
<evidence type="ECO:0000313" key="4">
    <source>
        <dbReference type="Proteomes" id="UP000009284"/>
    </source>
</evidence>
<accession>G4QCU4</accession>
<dbReference type="RefSeq" id="WP_014111122.1">
    <property type="nucleotide sequence ID" value="NC_016043.1"/>
</dbReference>
<protein>
    <submittedName>
        <fullName evidence="3">Putative phage protein</fullName>
    </submittedName>
</protein>
<evidence type="ECO:0000256" key="1">
    <source>
        <dbReference type="SAM" id="Coils"/>
    </source>
</evidence>
<evidence type="ECO:0000313" key="3">
    <source>
        <dbReference type="EMBL" id="AEP36224.1"/>
    </source>
</evidence>
<dbReference type="AlphaFoldDB" id="G4QCU4"/>
<gene>
    <name evidence="3" type="ordered locus">TASI_0449</name>
</gene>
<name>G4QCU4_TAYAM</name>
<dbReference type="EMBL" id="CP003059">
    <property type="protein sequence ID" value="AEP36224.1"/>
    <property type="molecule type" value="Genomic_DNA"/>
</dbReference>
<sequence length="304" mass="34838">MAIPDELQERLDNYAQENQETKTAAEDSISVESQDDYVEHKDTVDTVETNEVDEKKKADDNFKRMEGRYKARIRQLEEERENALALANANTLLAQEVPTLRERIKELESNSTLESDDTLFTDDVLETYGDLANTVQSALSKQEAKHKKELEVLQQQQRQLNEQILKRDEANFNAQLRAAIPQIDTLTKDNLEWQDYINSTIPYTSISIYEALSHAHHNRDIKTIREIVGGFNQVNKSSEKGDLSALVTPNKVSANAPSGKRYLFKESDYETKKNQLFNREISSQEFMAFSKEYEQALKNGQVAP</sequence>
<proteinExistence type="predicted"/>
<organism evidence="3 4">
    <name type="scientific">Taylorella asinigenitalis (strain MCE3)</name>
    <dbReference type="NCBI Taxonomy" id="1008459"/>
    <lineage>
        <taxon>Bacteria</taxon>
        <taxon>Pseudomonadati</taxon>
        <taxon>Pseudomonadota</taxon>
        <taxon>Betaproteobacteria</taxon>
        <taxon>Burkholderiales</taxon>
        <taxon>Alcaligenaceae</taxon>
        <taxon>Taylorella</taxon>
    </lineage>
</organism>
<dbReference type="KEGG" id="tas:TASI_0449"/>
<dbReference type="HOGENOM" id="CLU_915072_0_0_4"/>
<keyword evidence="1" id="KW-0175">Coiled coil</keyword>
<reference key="1">
    <citation type="submission" date="2011-09" db="EMBL/GenBank/DDBJ databases">
        <title>Genomic characterization of the Taylorella genus.</title>
        <authorList>
            <person name="Hebert L."/>
            <person name="Moumen B."/>
            <person name="Pons N."/>
            <person name="Duquesne F."/>
            <person name="Breuil M.-F."/>
            <person name="Goux D."/>
            <person name="Batto J.-M."/>
            <person name="Renault P."/>
            <person name="Laugier C."/>
            <person name="Petry S."/>
        </authorList>
    </citation>
    <scope>NUCLEOTIDE SEQUENCE</scope>
    <source>
        <strain>MCE3</strain>
    </source>
</reference>
<keyword evidence="4" id="KW-1185">Reference proteome</keyword>
<feature type="region of interest" description="Disordered" evidence="2">
    <location>
        <begin position="19"/>
        <end position="46"/>
    </location>
</feature>